<protein>
    <submittedName>
        <fullName evidence="1">Uncharacterized protein</fullName>
    </submittedName>
</protein>
<dbReference type="AlphaFoldDB" id="A0A830F4L7"/>
<reference evidence="1" key="1">
    <citation type="journal article" date="2014" name="Int. J. Syst. Evol. Microbiol.">
        <title>Complete genome sequence of Corynebacterium casei LMG S-19264T (=DSM 44701T), isolated from a smear-ripened cheese.</title>
        <authorList>
            <consortium name="US DOE Joint Genome Institute (JGI-PGF)"/>
            <person name="Walter F."/>
            <person name="Albersmeier A."/>
            <person name="Kalinowski J."/>
            <person name="Ruckert C."/>
        </authorList>
    </citation>
    <scope>NUCLEOTIDE SEQUENCE</scope>
    <source>
        <strain evidence="1">JCM 19018</strain>
    </source>
</reference>
<proteinExistence type="predicted"/>
<name>A0A830F4L7_9EURY</name>
<evidence type="ECO:0000313" key="1">
    <source>
        <dbReference type="EMBL" id="GGK85200.1"/>
    </source>
</evidence>
<comment type="caution">
    <text evidence="1">The sequence shown here is derived from an EMBL/GenBank/DDBJ whole genome shotgun (WGS) entry which is preliminary data.</text>
</comment>
<dbReference type="Proteomes" id="UP000614221">
    <property type="component" value="Unassembled WGS sequence"/>
</dbReference>
<organism evidence="1 2">
    <name type="scientific">Haloarcula sebkhae</name>
    <dbReference type="NCBI Taxonomy" id="932660"/>
    <lineage>
        <taxon>Archaea</taxon>
        <taxon>Methanobacteriati</taxon>
        <taxon>Methanobacteriota</taxon>
        <taxon>Stenosarchaea group</taxon>
        <taxon>Halobacteria</taxon>
        <taxon>Halobacteriales</taxon>
        <taxon>Haloarculaceae</taxon>
        <taxon>Haloarcula</taxon>
    </lineage>
</organism>
<evidence type="ECO:0000313" key="2">
    <source>
        <dbReference type="Proteomes" id="UP000614221"/>
    </source>
</evidence>
<reference evidence="1" key="2">
    <citation type="submission" date="2020-09" db="EMBL/GenBank/DDBJ databases">
        <authorList>
            <person name="Sun Q."/>
            <person name="Ohkuma M."/>
        </authorList>
    </citation>
    <scope>NUCLEOTIDE SEQUENCE</scope>
    <source>
        <strain evidence="1">JCM 19018</strain>
    </source>
</reference>
<gene>
    <name evidence="1" type="ORF">GCM10009067_41690</name>
</gene>
<accession>A0A830F4L7</accession>
<dbReference type="EMBL" id="BMPD01000014">
    <property type="protein sequence ID" value="GGK85200.1"/>
    <property type="molecule type" value="Genomic_DNA"/>
</dbReference>
<sequence>MFGPTGREFPAELWLSDADRTIIETHLSVIDAYDEQIEAIEETIEQKVLESPAAQPC</sequence>